<organism evidence="3 4">
    <name type="scientific">Trichogramma brassicae</name>
    <dbReference type="NCBI Taxonomy" id="86971"/>
    <lineage>
        <taxon>Eukaryota</taxon>
        <taxon>Metazoa</taxon>
        <taxon>Ecdysozoa</taxon>
        <taxon>Arthropoda</taxon>
        <taxon>Hexapoda</taxon>
        <taxon>Insecta</taxon>
        <taxon>Pterygota</taxon>
        <taxon>Neoptera</taxon>
        <taxon>Endopterygota</taxon>
        <taxon>Hymenoptera</taxon>
        <taxon>Apocrita</taxon>
        <taxon>Proctotrupomorpha</taxon>
        <taxon>Chalcidoidea</taxon>
        <taxon>Trichogrammatidae</taxon>
        <taxon>Trichogramma</taxon>
    </lineage>
</organism>
<feature type="compositionally biased region" description="Basic residues" evidence="1">
    <location>
        <begin position="728"/>
        <end position="742"/>
    </location>
</feature>
<evidence type="ECO:0000313" key="3">
    <source>
        <dbReference type="EMBL" id="CAB0042921.1"/>
    </source>
</evidence>
<dbReference type="Pfam" id="PF00078">
    <property type="entry name" value="RVT_1"/>
    <property type="match status" value="1"/>
</dbReference>
<feature type="compositionally biased region" description="Acidic residues" evidence="1">
    <location>
        <begin position="623"/>
        <end position="634"/>
    </location>
</feature>
<feature type="compositionally biased region" description="Basic residues" evidence="1">
    <location>
        <begin position="793"/>
        <end position="803"/>
    </location>
</feature>
<dbReference type="InterPro" id="IPR000477">
    <property type="entry name" value="RT_dom"/>
</dbReference>
<dbReference type="PANTHER" id="PTHR33064:SF37">
    <property type="entry name" value="RIBONUCLEASE H"/>
    <property type="match status" value="1"/>
</dbReference>
<feature type="region of interest" description="Disordered" evidence="1">
    <location>
        <begin position="409"/>
        <end position="431"/>
    </location>
</feature>
<accession>A0A6H5J602</accession>
<protein>
    <recommendedName>
        <fullName evidence="2">Reverse transcriptase domain-containing protein</fullName>
    </recommendedName>
</protein>
<dbReference type="GO" id="GO:0071897">
    <property type="term" value="P:DNA biosynthetic process"/>
    <property type="evidence" value="ECO:0007669"/>
    <property type="project" value="UniProtKB-ARBA"/>
</dbReference>
<evidence type="ECO:0000256" key="1">
    <source>
        <dbReference type="SAM" id="MobiDB-lite"/>
    </source>
</evidence>
<proteinExistence type="predicted"/>
<feature type="compositionally biased region" description="Polar residues" evidence="1">
    <location>
        <begin position="409"/>
        <end position="419"/>
    </location>
</feature>
<dbReference type="InterPro" id="IPR043128">
    <property type="entry name" value="Rev_trsase/Diguanyl_cyclase"/>
</dbReference>
<gene>
    <name evidence="3" type="ORF">TBRA_LOCUS14509</name>
</gene>
<keyword evidence="4" id="KW-1185">Reference proteome</keyword>
<dbReference type="CDD" id="cd01647">
    <property type="entry name" value="RT_LTR"/>
    <property type="match status" value="1"/>
</dbReference>
<dbReference type="InterPro" id="IPR043502">
    <property type="entry name" value="DNA/RNA_pol_sf"/>
</dbReference>
<dbReference type="Gene3D" id="3.10.10.10">
    <property type="entry name" value="HIV Type 1 Reverse Transcriptase, subunit A, domain 1"/>
    <property type="match status" value="1"/>
</dbReference>
<feature type="region of interest" description="Disordered" evidence="1">
    <location>
        <begin position="698"/>
        <end position="803"/>
    </location>
</feature>
<feature type="compositionally biased region" description="Basic and acidic residues" evidence="1">
    <location>
        <begin position="259"/>
        <end position="280"/>
    </location>
</feature>
<name>A0A6H5J602_9HYME</name>
<dbReference type="FunFam" id="3.30.70.270:FF:000003">
    <property type="entry name" value="Transposon Ty3-G Gag-Pol polyprotein"/>
    <property type="match status" value="1"/>
</dbReference>
<dbReference type="EMBL" id="CADCXV010001239">
    <property type="protein sequence ID" value="CAB0042921.1"/>
    <property type="molecule type" value="Genomic_DNA"/>
</dbReference>
<reference evidence="3 4" key="1">
    <citation type="submission" date="2020-02" db="EMBL/GenBank/DDBJ databases">
        <authorList>
            <person name="Ferguson B K."/>
        </authorList>
    </citation>
    <scope>NUCLEOTIDE SEQUENCE [LARGE SCALE GENOMIC DNA]</scope>
</reference>
<dbReference type="AlphaFoldDB" id="A0A6H5J602"/>
<dbReference type="PANTHER" id="PTHR33064">
    <property type="entry name" value="POL PROTEIN"/>
    <property type="match status" value="1"/>
</dbReference>
<dbReference type="OrthoDB" id="6755728at2759"/>
<feature type="region of interest" description="Disordered" evidence="1">
    <location>
        <begin position="622"/>
        <end position="658"/>
    </location>
</feature>
<dbReference type="SUPFAM" id="SSF56672">
    <property type="entry name" value="DNA/RNA polymerases"/>
    <property type="match status" value="1"/>
</dbReference>
<feature type="compositionally biased region" description="Acidic residues" evidence="1">
    <location>
        <begin position="775"/>
        <end position="785"/>
    </location>
</feature>
<sequence>MSARQNQSIGVPVFVRYAASAAFPTRRCMFLPALHQWSSSLTNARGSTSIAARTPGVTPLVRSTLRSWRSGRPSSLALHKSKSQCHKSELQVTASCPRLEIAPSVRALTKTSPRPADRIFGYEYRGPGEQNQLSLSRLSAYKQAKPPNAKHRLRSTNKMNQSLANITLGNVTYDLTDYLRNIPEDELLAAFEELELRSTGNAIDDYCKFLKYIAGEYNEEDFITKEDLSEQEKTKLKEQRLLRRDTFVQKIVKAEETKANLAKSKEAPENKSHEESKERVPWTSPDGEIYFMPKEGTAYVDSVLSATAKDMDRIRVAADKCEEMEKEMEKHAIGILTSTKIARPSFGNMNKQAEKNTSWVDPRKVQVNDTFDIRYFQPSLESTTHEPSMNDNKNRISPEEESALFNGRTWNTKQNNSASGPAPNSVLTDRPSIFTSTDLGKTIRSRNFKFNGSTGMNVEEFLRRVPIKKEHRHLTAFTVPGRGLYEFVKMAFGLAGAPATFQTLMDKIISPKLEPHAFAYHDDIIVATETFEEHKKVLEEVLARLTQAGLTINKEKSHFCCREIRYLGVLVDRDGYRPDPTKIEPIVSFPIPRTLKQLRPFLGAASCYRKFIEKFATITEPLPIEETEEAESENEMQATSSEAQTHDVSDEHADTNEKEVNKAEMHVAMGGQANNKEISDVNDEAQMHDTSLEQIELHESSGNEAQACDTKAEAIEPSSEEGNIKTTKTQKVKKTKRKKTLIVKRTDSRNIGRKKPMTTRKSEQYTVEKHTNSPDEQEEPSDVAENEIQTPRRTTRPAARRKE</sequence>
<dbReference type="PROSITE" id="PS50878">
    <property type="entry name" value="RT_POL"/>
    <property type="match status" value="1"/>
</dbReference>
<feature type="domain" description="Reverse transcriptase" evidence="2">
    <location>
        <begin position="378"/>
        <end position="571"/>
    </location>
</feature>
<evidence type="ECO:0000259" key="2">
    <source>
        <dbReference type="PROSITE" id="PS50878"/>
    </source>
</evidence>
<evidence type="ECO:0000313" key="4">
    <source>
        <dbReference type="Proteomes" id="UP000479190"/>
    </source>
</evidence>
<dbReference type="Gene3D" id="3.30.70.270">
    <property type="match status" value="2"/>
</dbReference>
<dbReference type="Proteomes" id="UP000479190">
    <property type="component" value="Unassembled WGS sequence"/>
</dbReference>
<feature type="region of interest" description="Disordered" evidence="1">
    <location>
        <begin position="259"/>
        <end position="284"/>
    </location>
</feature>
<feature type="compositionally biased region" description="Basic and acidic residues" evidence="1">
    <location>
        <begin position="760"/>
        <end position="773"/>
    </location>
</feature>
<feature type="compositionally biased region" description="Basic and acidic residues" evidence="1">
    <location>
        <begin position="644"/>
        <end position="658"/>
    </location>
</feature>
<dbReference type="InterPro" id="IPR051320">
    <property type="entry name" value="Viral_Replic_Matur_Polypro"/>
</dbReference>